<gene>
    <name evidence="3" type="ORF">KAOT1_03992</name>
</gene>
<keyword evidence="2" id="KW-0812">Transmembrane</keyword>
<dbReference type="EMBL" id="ABIB01000004">
    <property type="protein sequence ID" value="EDP96541.1"/>
    <property type="molecule type" value="Genomic_DNA"/>
</dbReference>
<organism evidence="3 4">
    <name type="scientific">Kordia algicida OT-1</name>
    <dbReference type="NCBI Taxonomy" id="391587"/>
    <lineage>
        <taxon>Bacteria</taxon>
        <taxon>Pseudomonadati</taxon>
        <taxon>Bacteroidota</taxon>
        <taxon>Flavobacteriia</taxon>
        <taxon>Flavobacteriales</taxon>
        <taxon>Flavobacteriaceae</taxon>
        <taxon>Kordia</taxon>
    </lineage>
</organism>
<evidence type="ECO:0000256" key="2">
    <source>
        <dbReference type="SAM" id="Phobius"/>
    </source>
</evidence>
<dbReference type="eggNOG" id="COG3409">
    <property type="taxonomic scope" value="Bacteria"/>
</dbReference>
<dbReference type="AlphaFoldDB" id="A9DWC7"/>
<evidence type="ECO:0000256" key="1">
    <source>
        <dbReference type="SAM" id="MobiDB-lite"/>
    </source>
</evidence>
<name>A9DWC7_9FLAO</name>
<sequence length="236" mass="26723">MESISLGKRLLVAGGILVCGYIAYCILRNREEELKQQEETQDADFIVIVENDRVEDLKKDQSKGTPLKKATDSKAEKATTPLSVIKNRPMKKTVSKTQGQDVKIEDNAKLICSKPLKIENSIKKELKVESEPKVLSPVHDIEVEQPIEVITKTQEKAANDDFPLQLGSKGKRVWNLKVYMLKNHGASGIVTDQYDALTVEHVKRYLKVDTVTKQLYTQLNMEGKPKKKRNATKKKY</sequence>
<keyword evidence="2" id="KW-0472">Membrane</keyword>
<dbReference type="OrthoDB" id="1164974at2"/>
<dbReference type="HOGENOM" id="CLU_1169451_0_0_10"/>
<proteinExistence type="predicted"/>
<accession>A9DWC7</accession>
<keyword evidence="4" id="KW-1185">Reference proteome</keyword>
<keyword evidence="2" id="KW-1133">Transmembrane helix</keyword>
<dbReference type="RefSeq" id="WP_007093371.1">
    <property type="nucleotide sequence ID" value="NZ_CP142125.1"/>
</dbReference>
<comment type="caution">
    <text evidence="3">The sequence shown here is derived from an EMBL/GenBank/DDBJ whole genome shotgun (WGS) entry which is preliminary data.</text>
</comment>
<dbReference type="Proteomes" id="UP000002945">
    <property type="component" value="Unassembled WGS sequence"/>
</dbReference>
<feature type="region of interest" description="Disordered" evidence="1">
    <location>
        <begin position="58"/>
        <end position="81"/>
    </location>
</feature>
<feature type="transmembrane region" description="Helical" evidence="2">
    <location>
        <begin position="6"/>
        <end position="27"/>
    </location>
</feature>
<evidence type="ECO:0000313" key="4">
    <source>
        <dbReference type="Proteomes" id="UP000002945"/>
    </source>
</evidence>
<dbReference type="STRING" id="391587.KAOT1_03992"/>
<evidence type="ECO:0000313" key="3">
    <source>
        <dbReference type="EMBL" id="EDP96541.1"/>
    </source>
</evidence>
<protein>
    <submittedName>
        <fullName evidence="3">Uncharacterized protein</fullName>
    </submittedName>
</protein>
<reference evidence="3 4" key="1">
    <citation type="journal article" date="2011" name="J. Bacteriol.">
        <title>Genome sequence of the algicidal bacterium Kordia algicida OT-1.</title>
        <authorList>
            <person name="Lee H.S."/>
            <person name="Kang S.G."/>
            <person name="Kwon K.K."/>
            <person name="Lee J.H."/>
            <person name="Kim S.J."/>
        </authorList>
    </citation>
    <scope>NUCLEOTIDE SEQUENCE [LARGE SCALE GENOMIC DNA]</scope>
    <source>
        <strain evidence="3 4">OT-1</strain>
    </source>
</reference>